<dbReference type="InterPro" id="IPR052511">
    <property type="entry name" value="ATP-dep_Helicase"/>
</dbReference>
<dbReference type="REBASE" id="57361">
    <property type="entry name" value="Mha44199ORF959P"/>
</dbReference>
<dbReference type="CDD" id="cd18032">
    <property type="entry name" value="DEXHc_RE_I_III_res"/>
    <property type="match status" value="1"/>
</dbReference>
<dbReference type="GO" id="GO:0003677">
    <property type="term" value="F:DNA binding"/>
    <property type="evidence" value="ECO:0007669"/>
    <property type="project" value="InterPro"/>
</dbReference>
<dbReference type="InterPro" id="IPR006935">
    <property type="entry name" value="Helicase/UvrB_N"/>
</dbReference>
<reference evidence="3 4" key="1">
    <citation type="journal article" date="2012" name="J. Bacteriol.">
        <title>Genome sequence of Mycobacterium hassiacum DSM 44199, a rare source of heat-stable mycobacterial proteins.</title>
        <authorList>
            <person name="Tiago I."/>
            <person name="Maranha A."/>
            <person name="Mendes V."/>
            <person name="Alarico S."/>
            <person name="Moynihan P.J."/>
            <person name="Clarke A.J."/>
            <person name="Macedo-Ribeiro S."/>
            <person name="Pereira P.J."/>
            <person name="Empadinhas N."/>
        </authorList>
    </citation>
    <scope>NUCLEOTIDE SEQUENCE [LARGE SCALE GENOMIC DNA]</scope>
    <source>
        <strain evidence="4">DSM 44199 / CIP 105218 / JCM 12690 / 3849</strain>
    </source>
</reference>
<sequence length="778" mass="87261">MRLLLPELTLRLRQPEFDRIDIAVSFIKSSGLNLLIGPISDALQRGARIRILTTDYLGLTEATALTRLLDLSEDHASLEVRVFHDREVSFHPKAYLFYSSTGKADAAIVGSSNLTKSGLDGGIEWNLRVGAIDELRTRFSELWHDDRSLPLSEDLIDTYEPAPAYVPGIIDVADEPDGGPEPRPIQAEALKALEQTRAEGFRAGMVTMATGLGKTWLAAFDVAQSSAERALFIAHRDEILRQSRDVFRQVMPEVSMGFYTGAEKSPDARIVFASVQTLARNIGRFAPDEFDYIVVDEFHHAAAVSYRKVLDHFSPKFLLGLTATPERMDGADLLALCADNLVFHCDLVEGIKRNELVPFQYWGVPDTVDFEPIPWRNGRFDPEALETAVETQERAQAAFDEWRSRCGSRTLAFCVTKHHADFMAEFFRARGVRCASVHSGPTSAPRFESIEALRDGRLQVIFAVDIFNEGLDVPDVDTILMLRPTASPVIFLQQLGRGLRVSSNKERLTVIDFIGNHRSFLLKPRVLLSLTRAESPTTMQVLAALESGDFGLPPGCAVNYELTVVDMLKRLARTTTYDAIEEYCRSHYEEEGHRPTAVQAFHAGHDVARACGKHEGWFRFLRALDLLDDTELAVVEECGDVLRAFETEDTNKCYKLVTIRALIHDGTLRAGSEIAANAETSRKLLLADPRLAREIPEREFPDLAGTPLDRWTRYWRKWPLTHLTKHKGKSSPDGVALFRIDGDMFLPNFAVPDYLGEAFDAMVSELIEYRLAFYLRAK</sequence>
<dbReference type="eggNOG" id="COG0342">
    <property type="taxonomic scope" value="Bacteria"/>
</dbReference>
<dbReference type="CDD" id="cd18799">
    <property type="entry name" value="SF2_C_EcoAI-like"/>
    <property type="match status" value="1"/>
</dbReference>
<dbReference type="PATRIC" id="fig|1122247.3.peg.920"/>
<keyword evidence="3" id="KW-0547">Nucleotide-binding</keyword>
<name>K5BGR3_MYCHD</name>
<dbReference type="GO" id="GO:0016887">
    <property type="term" value="F:ATP hydrolysis activity"/>
    <property type="evidence" value="ECO:0007669"/>
    <property type="project" value="TreeGrafter"/>
</dbReference>
<protein>
    <submittedName>
        <fullName evidence="3">DEAD/DEAH box helicase family protein</fullName>
    </submittedName>
</protein>
<dbReference type="PANTHER" id="PTHR47962:SF4">
    <property type="entry name" value="HELICASE"/>
    <property type="match status" value="1"/>
</dbReference>
<dbReference type="PANTHER" id="PTHR47962">
    <property type="entry name" value="ATP-DEPENDENT HELICASE LHR-RELATED-RELATED"/>
    <property type="match status" value="1"/>
</dbReference>
<keyword evidence="3" id="KW-0067">ATP-binding</keyword>
<dbReference type="InterPro" id="IPR001650">
    <property type="entry name" value="Helicase_C-like"/>
</dbReference>
<dbReference type="PROSITE" id="PS51194">
    <property type="entry name" value="HELICASE_CTER"/>
    <property type="match status" value="1"/>
</dbReference>
<keyword evidence="3" id="KW-0347">Helicase</keyword>
<evidence type="ECO:0000259" key="2">
    <source>
        <dbReference type="PROSITE" id="PS51194"/>
    </source>
</evidence>
<dbReference type="Pfam" id="PF00271">
    <property type="entry name" value="Helicase_C"/>
    <property type="match status" value="1"/>
</dbReference>
<dbReference type="SMART" id="SM00487">
    <property type="entry name" value="DEXDc"/>
    <property type="match status" value="1"/>
</dbReference>
<proteinExistence type="predicted"/>
<dbReference type="EMBL" id="AMRA01000025">
    <property type="protein sequence ID" value="EKF25022.1"/>
    <property type="molecule type" value="Genomic_DNA"/>
</dbReference>
<gene>
    <name evidence="3" type="ORF">C731_0959</name>
</gene>
<dbReference type="Gene3D" id="3.40.50.300">
    <property type="entry name" value="P-loop containing nucleotide triphosphate hydrolases"/>
    <property type="match status" value="2"/>
</dbReference>
<dbReference type="Gene3D" id="3.30.870.10">
    <property type="entry name" value="Endonuclease Chain A"/>
    <property type="match status" value="1"/>
</dbReference>
<dbReference type="InterPro" id="IPR014001">
    <property type="entry name" value="Helicase_ATP-bd"/>
</dbReference>
<dbReference type="PROSITE" id="PS51192">
    <property type="entry name" value="HELICASE_ATP_BIND_1"/>
    <property type="match status" value="1"/>
</dbReference>
<dbReference type="Pfam" id="PF13091">
    <property type="entry name" value="PLDc_2"/>
    <property type="match status" value="1"/>
</dbReference>
<dbReference type="STRING" id="1122247.GCA_000379865_04089"/>
<dbReference type="GO" id="GO:0005524">
    <property type="term" value="F:ATP binding"/>
    <property type="evidence" value="ECO:0007669"/>
    <property type="project" value="InterPro"/>
</dbReference>
<evidence type="ECO:0000313" key="4">
    <source>
        <dbReference type="Proteomes" id="UP000006265"/>
    </source>
</evidence>
<dbReference type="SMART" id="SM00490">
    <property type="entry name" value="HELICc"/>
    <property type="match status" value="1"/>
</dbReference>
<dbReference type="InterPro" id="IPR025202">
    <property type="entry name" value="PLD-like_dom"/>
</dbReference>
<dbReference type="SUPFAM" id="SSF52540">
    <property type="entry name" value="P-loop containing nucleoside triphosphate hydrolases"/>
    <property type="match status" value="1"/>
</dbReference>
<keyword evidence="4" id="KW-1185">Reference proteome</keyword>
<evidence type="ECO:0000313" key="3">
    <source>
        <dbReference type="EMBL" id="EKF25022.1"/>
    </source>
</evidence>
<dbReference type="eggNOG" id="COG3886">
    <property type="taxonomic scope" value="Bacteria"/>
</dbReference>
<feature type="domain" description="Helicase ATP-binding" evidence="1">
    <location>
        <begin position="195"/>
        <end position="343"/>
    </location>
</feature>
<dbReference type="Proteomes" id="UP000006265">
    <property type="component" value="Unassembled WGS sequence"/>
</dbReference>
<evidence type="ECO:0000259" key="1">
    <source>
        <dbReference type="PROSITE" id="PS51192"/>
    </source>
</evidence>
<dbReference type="eggNOG" id="COG1061">
    <property type="taxonomic scope" value="Bacteria"/>
</dbReference>
<dbReference type="Pfam" id="PF04851">
    <property type="entry name" value="ResIII"/>
    <property type="match status" value="1"/>
</dbReference>
<comment type="caution">
    <text evidence="3">The sequence shown here is derived from an EMBL/GenBank/DDBJ whole genome shotgun (WGS) entry which is preliminary data.</text>
</comment>
<accession>K5BGR3</accession>
<organism evidence="3 4">
    <name type="scientific">Mycolicibacterium hassiacum (strain DSM 44199 / CIP 105218 / JCM 12690 / 3849)</name>
    <name type="common">Mycobacterium hassiacum</name>
    <dbReference type="NCBI Taxonomy" id="1122247"/>
    <lineage>
        <taxon>Bacteria</taxon>
        <taxon>Bacillati</taxon>
        <taxon>Actinomycetota</taxon>
        <taxon>Actinomycetes</taxon>
        <taxon>Mycobacteriales</taxon>
        <taxon>Mycobacteriaceae</taxon>
        <taxon>Mycolicibacterium</taxon>
    </lineage>
</organism>
<dbReference type="SUPFAM" id="SSF56024">
    <property type="entry name" value="Phospholipase D/nuclease"/>
    <property type="match status" value="1"/>
</dbReference>
<dbReference type="InterPro" id="IPR027417">
    <property type="entry name" value="P-loop_NTPase"/>
</dbReference>
<dbReference type="AlphaFoldDB" id="K5BGR3"/>
<dbReference type="GO" id="GO:0004386">
    <property type="term" value="F:helicase activity"/>
    <property type="evidence" value="ECO:0007669"/>
    <property type="project" value="UniProtKB-KW"/>
</dbReference>
<keyword evidence="3" id="KW-0378">Hydrolase</keyword>
<feature type="domain" description="Helicase C-terminal" evidence="2">
    <location>
        <begin position="398"/>
        <end position="543"/>
    </location>
</feature>